<name>A0A1F7WEG1_9BACT</name>
<evidence type="ECO:0000313" key="4">
    <source>
        <dbReference type="Proteomes" id="UP000176988"/>
    </source>
</evidence>
<comment type="caution">
    <text evidence="3">The sequence shown here is derived from an EMBL/GenBank/DDBJ whole genome shotgun (WGS) entry which is preliminary data.</text>
</comment>
<evidence type="ECO:0000313" key="3">
    <source>
        <dbReference type="EMBL" id="OGM01212.1"/>
    </source>
</evidence>
<evidence type="ECO:0000256" key="1">
    <source>
        <dbReference type="ARBA" id="ARBA00022729"/>
    </source>
</evidence>
<dbReference type="InterPro" id="IPR028994">
    <property type="entry name" value="Integrin_alpha_N"/>
</dbReference>
<sequence>MTFVILLLAVMPSLASAELKIAPDKFVRSANYYLEAGIGIPPSDHERLAKYDLLILPAEAQIYNRSLFTDLRRLNPNITILAYVPTKSYNFQYWFDSLHDKLANRIQDSWWLLSSSGGPTSVWPGTRMLNMVSPWSKELPKYVKEDIWSTGLWDGIFYDEFSVTASWVNGGDIDIHRNGVRDDPRLVDVAWERATINMLRDTRELLGPSAVIITNGDSAASVQPYLNGRMYESFPTPWEGSGKWQDSFSSYLRLHNEVGYRPVFVINASTTRNQGAANCRQARFALASTLMGDGFFSYDHGEEEHSQIWWCDEQDANLGNPIGPSINQSTGNSVTMSGVWRRDFENGVALLNSTDRSQTISFEAEMERLRGTQDPTVNNGQIAKSVTLAPQDGIILLRPIGSISGSVFINGAFARLYDQNGRQLRNGFFVYIPPFSGSDQVLLDDIDGDGHKERLVANQKEIRIYGSDGKLRLTFEPYGSKYSQGVSLAVGDVNGDGQIEIVTGTGQGAEPLVKIFDLKGQQIGPGFMAYGQRFHGGVHVATGDVYGIGRDMIITGAGPSGGPHVRVFDRYGQVWAQFFAYDQHFSGGVEVAAGDLNGDGLDEIVTGAGPGGGPHIRIFNVWTKPIGGFFVGDPKTFAGVHVAVSDTNNDGYDEIIALSTDIFKLSAGR</sequence>
<feature type="chain" id="PRO_5009533400" description="FG-GAP repeat protein" evidence="2">
    <location>
        <begin position="18"/>
        <end position="669"/>
    </location>
</feature>
<protein>
    <recommendedName>
        <fullName evidence="5">FG-GAP repeat protein</fullName>
    </recommendedName>
</protein>
<evidence type="ECO:0008006" key="5">
    <source>
        <dbReference type="Google" id="ProtNLM"/>
    </source>
</evidence>
<dbReference type="Gene3D" id="2.130.10.130">
    <property type="entry name" value="Integrin alpha, N-terminal"/>
    <property type="match status" value="1"/>
</dbReference>
<dbReference type="Pfam" id="PF14885">
    <property type="entry name" value="GHL15"/>
    <property type="match status" value="1"/>
</dbReference>
<dbReference type="Proteomes" id="UP000176988">
    <property type="component" value="Unassembled WGS sequence"/>
</dbReference>
<proteinExistence type="predicted"/>
<dbReference type="InterPro" id="IPR029455">
    <property type="entry name" value="GHL15"/>
</dbReference>
<dbReference type="AlphaFoldDB" id="A0A1F7WEG1"/>
<keyword evidence="1 2" id="KW-0732">Signal</keyword>
<gene>
    <name evidence="3" type="ORF">A2480_01605</name>
</gene>
<dbReference type="SUPFAM" id="SSF69318">
    <property type="entry name" value="Integrin alpha N-terminal domain"/>
    <property type="match status" value="1"/>
</dbReference>
<organism evidence="3 4">
    <name type="scientific">Candidatus Uhrbacteria bacterium RIFOXYC2_FULL_47_19</name>
    <dbReference type="NCBI Taxonomy" id="1802424"/>
    <lineage>
        <taxon>Bacteria</taxon>
        <taxon>Candidatus Uhriibacteriota</taxon>
    </lineage>
</organism>
<dbReference type="Pfam" id="PF01839">
    <property type="entry name" value="FG-GAP"/>
    <property type="match status" value="1"/>
</dbReference>
<dbReference type="InterPro" id="IPR013517">
    <property type="entry name" value="FG-GAP"/>
</dbReference>
<dbReference type="STRING" id="1802424.A2480_01605"/>
<accession>A0A1F7WEG1</accession>
<evidence type="ECO:0000256" key="2">
    <source>
        <dbReference type="SAM" id="SignalP"/>
    </source>
</evidence>
<reference evidence="3 4" key="1">
    <citation type="journal article" date="2016" name="Nat. Commun.">
        <title>Thousands of microbial genomes shed light on interconnected biogeochemical processes in an aquifer system.</title>
        <authorList>
            <person name="Anantharaman K."/>
            <person name="Brown C.T."/>
            <person name="Hug L.A."/>
            <person name="Sharon I."/>
            <person name="Castelle C.J."/>
            <person name="Probst A.J."/>
            <person name="Thomas B.C."/>
            <person name="Singh A."/>
            <person name="Wilkins M.J."/>
            <person name="Karaoz U."/>
            <person name="Brodie E.L."/>
            <person name="Williams K.H."/>
            <person name="Hubbard S.S."/>
            <person name="Banfield J.F."/>
        </authorList>
    </citation>
    <scope>NUCLEOTIDE SEQUENCE [LARGE SCALE GENOMIC DNA]</scope>
</reference>
<feature type="signal peptide" evidence="2">
    <location>
        <begin position="1"/>
        <end position="17"/>
    </location>
</feature>
<dbReference type="Pfam" id="PF13517">
    <property type="entry name" value="FG-GAP_3"/>
    <property type="match status" value="1"/>
</dbReference>
<dbReference type="EMBL" id="MGFG01000010">
    <property type="protein sequence ID" value="OGM01212.1"/>
    <property type="molecule type" value="Genomic_DNA"/>
</dbReference>